<dbReference type="Proteomes" id="UP000118426">
    <property type="component" value="Segment"/>
</dbReference>
<reference evidence="2 3" key="1">
    <citation type="journal article" date="2013" name="J. Virol.">
        <title>Comparative genomics of carp herpesviruses.</title>
        <authorList>
            <person name="Davison A.J."/>
            <person name="Kurobe T."/>
            <person name="Gatherer D."/>
            <person name="Cunningham C."/>
            <person name="Korf I."/>
            <person name="Fukuda H."/>
            <person name="Hedrick R.P."/>
            <person name="Waltzek T.B."/>
        </authorList>
    </citation>
    <scope>NUCLEOTIDE SEQUENCE [LARGE SCALE GENOMIC DNA]</scope>
    <source>
        <strain evidence="2">NG-J1</strain>
    </source>
</reference>
<gene>
    <name evidence="2" type="ORF">CyHV1_ORF43</name>
</gene>
<protein>
    <submittedName>
        <fullName evidence="2">Protein ORF43</fullName>
    </submittedName>
</protein>
<feature type="region of interest" description="Disordered" evidence="1">
    <location>
        <begin position="890"/>
        <end position="923"/>
    </location>
</feature>
<accession>K7PBC6</accession>
<name>K7PBC6_9VIRU</name>
<proteinExistence type="predicted"/>
<keyword evidence="3" id="KW-1185">Reference proteome</keyword>
<dbReference type="GeneID" id="14011198"/>
<feature type="compositionally biased region" description="Acidic residues" evidence="1">
    <location>
        <begin position="28"/>
        <end position="38"/>
    </location>
</feature>
<feature type="compositionally biased region" description="Polar residues" evidence="1">
    <location>
        <begin position="44"/>
        <end position="61"/>
    </location>
</feature>
<sequence>MSELEGQIARLSENLASAQAKLLSACVDTDDDEEEEEDVHPVEGTTNLPGNSAASSLTSTVPREKSSSLPVPKKKKKGADISPLIEPAQEETELLHSEWSHLRRERSGFAEDWSEYWKNFLDVCEAWQITVLEDGKSHWAEEEAKAKQLAQQCLADHDASLAEARKDRDKYANALLEASKNFGRDGSRDISVMLTALRNEMILHSNLSACHGRILSSLVTYMIKTVVGTEKYAQTQLEELRKAWVEGGKALLDIHQLGGGISVLQESAKAALLCETEYKLQTHRYSYEKVCAQTLSSYVEKFRNDSIRAIDAAVNVGRGVVKELDDAIMAVDGRKRGKHSLLHQYNRRSKDVDVQNKRNRVLLKDIRKSTAEVRARIYQVFTAWRQQPSTTFGATLRTLLDFYAKCLEESAVVRVESRMVEVVGVLSTRFPDYFTEAMGLTDRVLLEKPIWLNKSLSSIARERPTSSIAYAGKWNPGEPVGKSKLYNTIRADAIYESTKTPEDGSIRAEVDHIIKVNGEPLQYEGLSRVSLCVKAVGGGSTSCAVYPTCDLEYVKEWLGEKNKDLSDAWDKAVLRKVLVSTSEDAVDDDASGSESEAEAEDNDPKKTISSVPIPTVKLLQTDKMPTLEMLVGAAGLVDLRQLREEDLQWYSGALERYLYRCVCLSVLSDILKPSEDTYCALLAYASHLYNAHIASVFYLNTGSWTFRLLSAACEAETTRVGKLPALKVVPGDKTAPSVAKCFEERDNLLDWPRVNQEQQNEATGFTVLSTWVRFGTCARVSNTLNKECRVPISADKVPRFGWDNPGPMPITAETREDSTTDPDHEVDELLRVTSAWAREGNVDTIDQDDALAELIAQMKVEDEEEDGDDRERMMALEEDINLEDLKSYLGSREDEDDSSEVGPAFPAPSSMENPTPYELTDTGLFDDVGAATSAAAYEAPSVLPRAVDLLTYYTSGSLGAALSRYFKARVDVTYAEVEEHMNMIWHHMGRSDPSEMFRSKEVGNRVGFIEKFLVRVKNTNPVSLEDTQNLALDAMRYVSKLSDLQLELTREREAELDEAECI</sequence>
<feature type="compositionally biased region" description="Acidic residues" evidence="1">
    <location>
        <begin position="585"/>
        <end position="601"/>
    </location>
</feature>
<dbReference type="RefSeq" id="YP_007003709.1">
    <property type="nucleotide sequence ID" value="NC_019491.1"/>
</dbReference>
<feature type="region of interest" description="Disordered" evidence="1">
    <location>
        <begin position="26"/>
        <end position="80"/>
    </location>
</feature>
<evidence type="ECO:0000256" key="1">
    <source>
        <dbReference type="SAM" id="MobiDB-lite"/>
    </source>
</evidence>
<evidence type="ECO:0000313" key="3">
    <source>
        <dbReference type="Proteomes" id="UP000118426"/>
    </source>
</evidence>
<organism evidence="2 3">
    <name type="scientific">Cyprinid herpesvirus 1</name>
    <dbReference type="NCBI Taxonomy" id="317858"/>
    <lineage>
        <taxon>Viruses</taxon>
        <taxon>Duplodnaviria</taxon>
        <taxon>Heunggongvirae</taxon>
        <taxon>Peploviricota</taxon>
        <taxon>Herviviricetes</taxon>
        <taxon>Herpesvirales</taxon>
        <taxon>Alloherpesviridae</taxon>
        <taxon>Cyvirus</taxon>
        <taxon>Cyvirus cyprinidallo1</taxon>
    </lineage>
</organism>
<evidence type="ECO:0000313" key="2">
    <source>
        <dbReference type="EMBL" id="AFJ20344.1"/>
    </source>
</evidence>
<dbReference type="KEGG" id="vg:14011198"/>
<feature type="region of interest" description="Disordered" evidence="1">
    <location>
        <begin position="585"/>
        <end position="608"/>
    </location>
</feature>
<dbReference type="EMBL" id="JQ815363">
    <property type="protein sequence ID" value="AFJ20344.1"/>
    <property type="molecule type" value="Genomic_DNA"/>
</dbReference>